<dbReference type="EMBL" id="GL732571">
    <property type="protein sequence ID" value="EFX75997.1"/>
    <property type="molecule type" value="Genomic_DNA"/>
</dbReference>
<evidence type="ECO:0000313" key="5">
    <source>
        <dbReference type="Proteomes" id="UP000000305"/>
    </source>
</evidence>
<protein>
    <recommendedName>
        <fullName evidence="3">HTH CENPB-type domain-containing protein</fullName>
    </recommendedName>
</protein>
<dbReference type="STRING" id="6669.E9GX21"/>
<name>E9GX21_DAPPU</name>
<proteinExistence type="predicted"/>
<dbReference type="InterPro" id="IPR006600">
    <property type="entry name" value="HTH_CenpB_DNA-bd_dom"/>
</dbReference>
<dbReference type="AlphaFoldDB" id="E9GX21"/>
<dbReference type="KEGG" id="dpx:DAPPUDRAFT_107425"/>
<organism evidence="4 5">
    <name type="scientific">Daphnia pulex</name>
    <name type="common">Water flea</name>
    <dbReference type="NCBI Taxonomy" id="6669"/>
    <lineage>
        <taxon>Eukaryota</taxon>
        <taxon>Metazoa</taxon>
        <taxon>Ecdysozoa</taxon>
        <taxon>Arthropoda</taxon>
        <taxon>Crustacea</taxon>
        <taxon>Branchiopoda</taxon>
        <taxon>Diplostraca</taxon>
        <taxon>Cladocera</taxon>
        <taxon>Anomopoda</taxon>
        <taxon>Daphniidae</taxon>
        <taxon>Daphnia</taxon>
    </lineage>
</organism>
<evidence type="ECO:0000256" key="1">
    <source>
        <dbReference type="ARBA" id="ARBA00023125"/>
    </source>
</evidence>
<evidence type="ECO:0000313" key="4">
    <source>
        <dbReference type="EMBL" id="EFX75997.1"/>
    </source>
</evidence>
<feature type="compositionally biased region" description="Basic and acidic residues" evidence="2">
    <location>
        <begin position="173"/>
        <end position="185"/>
    </location>
</feature>
<evidence type="ECO:0000259" key="3">
    <source>
        <dbReference type="PROSITE" id="PS51253"/>
    </source>
</evidence>
<gene>
    <name evidence="4" type="ORF">DAPPUDRAFT_107425</name>
</gene>
<reference evidence="4 5" key="1">
    <citation type="journal article" date="2011" name="Science">
        <title>The ecoresponsive genome of Daphnia pulex.</title>
        <authorList>
            <person name="Colbourne J.K."/>
            <person name="Pfrender M.E."/>
            <person name="Gilbert D."/>
            <person name="Thomas W.K."/>
            <person name="Tucker A."/>
            <person name="Oakley T.H."/>
            <person name="Tokishita S."/>
            <person name="Aerts A."/>
            <person name="Arnold G.J."/>
            <person name="Basu M.K."/>
            <person name="Bauer D.J."/>
            <person name="Caceres C.E."/>
            <person name="Carmel L."/>
            <person name="Casola C."/>
            <person name="Choi J.H."/>
            <person name="Detter J.C."/>
            <person name="Dong Q."/>
            <person name="Dusheyko S."/>
            <person name="Eads B.D."/>
            <person name="Frohlich T."/>
            <person name="Geiler-Samerotte K.A."/>
            <person name="Gerlach D."/>
            <person name="Hatcher P."/>
            <person name="Jogdeo S."/>
            <person name="Krijgsveld J."/>
            <person name="Kriventseva E.V."/>
            <person name="Kultz D."/>
            <person name="Laforsch C."/>
            <person name="Lindquist E."/>
            <person name="Lopez J."/>
            <person name="Manak J.R."/>
            <person name="Muller J."/>
            <person name="Pangilinan J."/>
            <person name="Patwardhan R.P."/>
            <person name="Pitluck S."/>
            <person name="Pritham E.J."/>
            <person name="Rechtsteiner A."/>
            <person name="Rho M."/>
            <person name="Rogozin I.B."/>
            <person name="Sakarya O."/>
            <person name="Salamov A."/>
            <person name="Schaack S."/>
            <person name="Shapiro H."/>
            <person name="Shiga Y."/>
            <person name="Skalitzky C."/>
            <person name="Smith Z."/>
            <person name="Souvorov A."/>
            <person name="Sung W."/>
            <person name="Tang Z."/>
            <person name="Tsuchiya D."/>
            <person name="Tu H."/>
            <person name="Vos H."/>
            <person name="Wang M."/>
            <person name="Wolf Y.I."/>
            <person name="Yamagata H."/>
            <person name="Yamada T."/>
            <person name="Ye Y."/>
            <person name="Shaw J.R."/>
            <person name="Andrews J."/>
            <person name="Crease T.J."/>
            <person name="Tang H."/>
            <person name="Lucas S.M."/>
            <person name="Robertson H.M."/>
            <person name="Bork P."/>
            <person name="Koonin E.V."/>
            <person name="Zdobnov E.M."/>
            <person name="Grigoriev I.V."/>
            <person name="Lynch M."/>
            <person name="Boore J.L."/>
        </authorList>
    </citation>
    <scope>NUCLEOTIDE SEQUENCE [LARGE SCALE GENOMIC DNA]</scope>
</reference>
<dbReference type="GO" id="GO:0003677">
    <property type="term" value="F:DNA binding"/>
    <property type="evidence" value="ECO:0000318"/>
    <property type="project" value="GO_Central"/>
</dbReference>
<dbReference type="GO" id="GO:0005634">
    <property type="term" value="C:nucleus"/>
    <property type="evidence" value="ECO:0000318"/>
    <property type="project" value="GO_Central"/>
</dbReference>
<dbReference type="InParanoid" id="E9GX21"/>
<dbReference type="OMA" id="HERCCLE"/>
<feature type="region of interest" description="Disordered" evidence="2">
    <location>
        <begin position="173"/>
        <end position="198"/>
    </location>
</feature>
<dbReference type="HOGENOM" id="CLU_013929_10_2_1"/>
<keyword evidence="1" id="KW-0238">DNA-binding</keyword>
<sequence length="271" mass="30162">METEEEVVLTTCSSKPKYGYSRLRQVFTNELETILVEYLHRSADIYYGLSPVDVRKLAFQFATKMNLKMPTTWIEKSLAGPDWFSSFLKRHRAIVSAERGTLVTVVCTVSAFGNTIPPFFVFPSEFPKAGPRTAPKNNGRRKRTSAVLTDTPVKSVIEAEKAAVITKAARKVFPPEKSSKSDKTQATKKGSKRTKKEVKGKDSFCPECGVNYLTQKKIPFVAQRKNVVNGPVSLVLMKGEKTKIHTCVQNVVKKRNANLPQLIGQLTPPPG</sequence>
<dbReference type="PROSITE" id="PS51253">
    <property type="entry name" value="HTH_CENPB"/>
    <property type="match status" value="1"/>
</dbReference>
<feature type="domain" description="HTH CENPB-type" evidence="3">
    <location>
        <begin position="19"/>
        <end position="97"/>
    </location>
</feature>
<dbReference type="Proteomes" id="UP000000305">
    <property type="component" value="Unassembled WGS sequence"/>
</dbReference>
<dbReference type="PhylomeDB" id="E9GX21"/>
<keyword evidence="5" id="KW-1185">Reference proteome</keyword>
<accession>E9GX21</accession>
<dbReference type="OrthoDB" id="7383979at2759"/>
<evidence type="ECO:0000256" key="2">
    <source>
        <dbReference type="SAM" id="MobiDB-lite"/>
    </source>
</evidence>